<sequence>MQKTVFTFGLISGLIIVVLGFATQALLMGDNGEMDMSKGEIFGYLTMIVALSMIFFGIRQFRDRHLSGLISFGQAFKVGFLIALIASAIYVIGWMVYYNTSETAHNFPAKYLEHMKEQWAASGISQDEINARSAGLAKTWNHIKIQ</sequence>
<keyword evidence="1" id="KW-1133">Transmembrane helix</keyword>
<evidence type="ECO:0000313" key="3">
    <source>
        <dbReference type="Proteomes" id="UP000808337"/>
    </source>
</evidence>
<dbReference type="InterPro" id="IPR025250">
    <property type="entry name" value="DUF4199"/>
</dbReference>
<dbReference type="EMBL" id="JADKGY010000029">
    <property type="protein sequence ID" value="MBK9984572.1"/>
    <property type="molecule type" value="Genomic_DNA"/>
</dbReference>
<evidence type="ECO:0000256" key="1">
    <source>
        <dbReference type="SAM" id="Phobius"/>
    </source>
</evidence>
<proteinExistence type="predicted"/>
<dbReference type="AlphaFoldDB" id="A0A9D7SWW4"/>
<keyword evidence="1" id="KW-0812">Transmembrane</keyword>
<dbReference type="Pfam" id="PF13858">
    <property type="entry name" value="DUF4199"/>
    <property type="match status" value="1"/>
</dbReference>
<keyword evidence="1" id="KW-0472">Membrane</keyword>
<dbReference type="Proteomes" id="UP000808337">
    <property type="component" value="Unassembled WGS sequence"/>
</dbReference>
<reference evidence="2 3" key="1">
    <citation type="submission" date="2020-10" db="EMBL/GenBank/DDBJ databases">
        <title>Connecting structure to function with the recovery of over 1000 high-quality activated sludge metagenome-assembled genomes encoding full-length rRNA genes using long-read sequencing.</title>
        <authorList>
            <person name="Singleton C.M."/>
            <person name="Petriglieri F."/>
            <person name="Kristensen J.M."/>
            <person name="Kirkegaard R.H."/>
            <person name="Michaelsen T.Y."/>
            <person name="Andersen M.H."/>
            <person name="Karst S.M."/>
            <person name="Dueholm M.S."/>
            <person name="Nielsen P.H."/>
            <person name="Albertsen M."/>
        </authorList>
    </citation>
    <scope>NUCLEOTIDE SEQUENCE [LARGE SCALE GENOMIC DNA]</scope>
    <source>
        <strain evidence="2">Ribe_18-Q3-R11-54_MAXAC.273</strain>
    </source>
</reference>
<accession>A0A9D7SWW4</accession>
<protein>
    <submittedName>
        <fullName evidence="2">DUF4199 domain-containing protein</fullName>
    </submittedName>
</protein>
<feature type="transmembrane region" description="Helical" evidence="1">
    <location>
        <begin position="7"/>
        <end position="29"/>
    </location>
</feature>
<evidence type="ECO:0000313" key="2">
    <source>
        <dbReference type="EMBL" id="MBK9984572.1"/>
    </source>
</evidence>
<gene>
    <name evidence="2" type="ORF">IPP15_19770</name>
</gene>
<name>A0A9D7SWW4_9BACT</name>
<feature type="transmembrane region" description="Helical" evidence="1">
    <location>
        <begin position="78"/>
        <end position="98"/>
    </location>
</feature>
<organism evidence="2 3">
    <name type="scientific">Candidatus Opimibacter skivensis</name>
    <dbReference type="NCBI Taxonomy" id="2982028"/>
    <lineage>
        <taxon>Bacteria</taxon>
        <taxon>Pseudomonadati</taxon>
        <taxon>Bacteroidota</taxon>
        <taxon>Saprospiria</taxon>
        <taxon>Saprospirales</taxon>
        <taxon>Saprospiraceae</taxon>
        <taxon>Candidatus Opimibacter</taxon>
    </lineage>
</organism>
<comment type="caution">
    <text evidence="2">The sequence shown here is derived from an EMBL/GenBank/DDBJ whole genome shotgun (WGS) entry which is preliminary data.</text>
</comment>
<feature type="transmembrane region" description="Helical" evidence="1">
    <location>
        <begin position="41"/>
        <end position="58"/>
    </location>
</feature>